<evidence type="ECO:0000313" key="2">
    <source>
        <dbReference type="EMBL" id="QBD78137.1"/>
    </source>
</evidence>
<dbReference type="RefSeq" id="WP_129889190.1">
    <property type="nucleotide sequence ID" value="NZ_CP035758.1"/>
</dbReference>
<evidence type="ECO:0000256" key="1">
    <source>
        <dbReference type="SAM" id="Phobius"/>
    </source>
</evidence>
<gene>
    <name evidence="2" type="ORF">EPA93_19900</name>
</gene>
<feature type="transmembrane region" description="Helical" evidence="1">
    <location>
        <begin position="231"/>
        <end position="251"/>
    </location>
</feature>
<keyword evidence="1" id="KW-0472">Membrane</keyword>
<feature type="transmembrane region" description="Helical" evidence="1">
    <location>
        <begin position="21"/>
        <end position="42"/>
    </location>
</feature>
<keyword evidence="1" id="KW-1133">Transmembrane helix</keyword>
<feature type="transmembrane region" description="Helical" evidence="1">
    <location>
        <begin position="141"/>
        <end position="161"/>
    </location>
</feature>
<sequence>MVDTPGRHLSLFSWLSRWPEWVGFAAFLWSLLYGIFGIYWTFDRAGFPFGTNDVEADPYALFAGLRPEVGAPILAGLCIIGVIVALAITQGWGRKILQRALLFFSWGMGVVLAVLIPDLRILQHMAYALAFLYLGHITWTIWNQIICLLGGVLWIATALAYQRGLRGACQHCGRSPDVGRPGYSAHHWGKWFTIAAILFALPYALSRWAWALHIPLGIKASDLGVIPGLELVEFALGAVCVGGALLTLGLIQRWGEIFPRWFPFVSGKRVPPALAIVPASLVSIALISGALSFNLIMIRLILAKGWTAYNWGVGWPAPFFLLWGLALGGATLAYAYRRRGRCKFCGEQ</sequence>
<feature type="transmembrane region" description="Helical" evidence="1">
    <location>
        <begin position="69"/>
        <end position="88"/>
    </location>
</feature>
<dbReference type="KEGG" id="kbs:EPA93_19900"/>
<dbReference type="OrthoDB" id="2717873at2"/>
<protein>
    <submittedName>
        <fullName evidence="2">Uncharacterized protein</fullName>
    </submittedName>
</protein>
<feature type="transmembrane region" description="Helical" evidence="1">
    <location>
        <begin position="191"/>
        <end position="211"/>
    </location>
</feature>
<feature type="transmembrane region" description="Helical" evidence="1">
    <location>
        <begin position="272"/>
        <end position="297"/>
    </location>
</feature>
<dbReference type="AlphaFoldDB" id="A0A4P6JRM6"/>
<reference evidence="2 3" key="1">
    <citation type="submission" date="2019-01" db="EMBL/GenBank/DDBJ databases">
        <title>Ktedonosporobacter rubrisoli SCAWS-G2.</title>
        <authorList>
            <person name="Huang Y."/>
            <person name="Yan B."/>
        </authorList>
    </citation>
    <scope>NUCLEOTIDE SEQUENCE [LARGE SCALE GENOMIC DNA]</scope>
    <source>
        <strain evidence="2 3">SCAWS-G2</strain>
    </source>
</reference>
<organism evidence="2 3">
    <name type="scientific">Ktedonosporobacter rubrisoli</name>
    <dbReference type="NCBI Taxonomy" id="2509675"/>
    <lineage>
        <taxon>Bacteria</taxon>
        <taxon>Bacillati</taxon>
        <taxon>Chloroflexota</taxon>
        <taxon>Ktedonobacteria</taxon>
        <taxon>Ktedonobacterales</taxon>
        <taxon>Ktedonosporobacteraceae</taxon>
        <taxon>Ktedonosporobacter</taxon>
    </lineage>
</organism>
<keyword evidence="3" id="KW-1185">Reference proteome</keyword>
<name>A0A4P6JRM6_KTERU</name>
<keyword evidence="1" id="KW-0812">Transmembrane</keyword>
<dbReference type="Proteomes" id="UP000290365">
    <property type="component" value="Chromosome"/>
</dbReference>
<proteinExistence type="predicted"/>
<dbReference type="EMBL" id="CP035758">
    <property type="protein sequence ID" value="QBD78137.1"/>
    <property type="molecule type" value="Genomic_DNA"/>
</dbReference>
<accession>A0A4P6JRM6</accession>
<feature type="transmembrane region" description="Helical" evidence="1">
    <location>
        <begin position="317"/>
        <end position="336"/>
    </location>
</feature>
<evidence type="ECO:0000313" key="3">
    <source>
        <dbReference type="Proteomes" id="UP000290365"/>
    </source>
</evidence>
<feature type="transmembrane region" description="Helical" evidence="1">
    <location>
        <begin position="100"/>
        <end position="121"/>
    </location>
</feature>